<accession>D8JVD2</accession>
<sequence length="403" mass="42765">MTTPITTWRIPRAAWIMVGLAVSAEATSNALRAYDLGSHLEKLTVSVYGVSLSLAGIVLVLAAIAVSLSQTRAAWVALTPGDTRQRIVAGIAACLLLSISITAMASHILSAQRAKVGDETKDRNGYHDAKQLYDAADAEWKKVRNAGTVAEAQAAITAARAKVDDNIWRRTDGCTDATAKASKAECKTFRDQKPELDADLAKASRKAELEAKLPGLKADLDRQHLTSEASASEATVSWGWAWIMGIGVVMIATFGPAIFAKVETVAAPAPVEAPAAPAVDVSGQSDFPDLPKQSFDDLKSALTGQQPNGPGAEILAFPGPNGSPNNPPNGPKPGKRMKSRKVEVLADIRGRIDAGEQFASQEDLRAELVKQFGPIGRSTLSDWLKELAAEVERTTVGRRKVVG</sequence>
<evidence type="ECO:0000256" key="1">
    <source>
        <dbReference type="SAM" id="MobiDB-lite"/>
    </source>
</evidence>
<dbReference type="KEGG" id="hdn:Hden_2991"/>
<gene>
    <name evidence="3" type="ordered locus">Hden_2991</name>
</gene>
<keyword evidence="2" id="KW-0812">Transmembrane</keyword>
<protein>
    <submittedName>
        <fullName evidence="3">Uncharacterized protein</fullName>
    </submittedName>
</protein>
<keyword evidence="2" id="KW-0472">Membrane</keyword>
<feature type="transmembrane region" description="Helical" evidence="2">
    <location>
        <begin position="240"/>
        <end position="260"/>
    </location>
</feature>
<evidence type="ECO:0000256" key="2">
    <source>
        <dbReference type="SAM" id="Phobius"/>
    </source>
</evidence>
<dbReference type="AlphaFoldDB" id="D8JVD2"/>
<dbReference type="HOGENOM" id="CLU_682911_0_0_5"/>
<evidence type="ECO:0000313" key="3">
    <source>
        <dbReference type="EMBL" id="ADJ24786.1"/>
    </source>
</evidence>
<feature type="transmembrane region" description="Helical" evidence="2">
    <location>
        <begin position="43"/>
        <end position="66"/>
    </location>
</feature>
<dbReference type="OrthoDB" id="7935055at2"/>
<proteinExistence type="predicted"/>
<evidence type="ECO:0000313" key="4">
    <source>
        <dbReference type="Proteomes" id="UP000002033"/>
    </source>
</evidence>
<reference evidence="4" key="1">
    <citation type="journal article" date="2011" name="J. Bacteriol.">
        <title>Genome sequences of eight morphologically diverse alphaproteobacteria.</title>
        <authorList>
            <consortium name="US DOE Joint Genome Institute"/>
            <person name="Brown P.J."/>
            <person name="Kysela D.T."/>
            <person name="Buechlein A."/>
            <person name="Hemmerich C."/>
            <person name="Brun Y.V."/>
        </authorList>
    </citation>
    <scope>NUCLEOTIDE SEQUENCE [LARGE SCALE GENOMIC DNA]</scope>
    <source>
        <strain evidence="4">ATCC 51888 / DSM 1869 / NCIB 11706 / TK 0415</strain>
    </source>
</reference>
<feature type="region of interest" description="Disordered" evidence="1">
    <location>
        <begin position="300"/>
        <end position="339"/>
    </location>
</feature>
<dbReference type="EMBL" id="CP002083">
    <property type="protein sequence ID" value="ADJ24786.1"/>
    <property type="molecule type" value="Genomic_DNA"/>
</dbReference>
<dbReference type="RefSeq" id="WP_013216945.1">
    <property type="nucleotide sequence ID" value="NC_014313.1"/>
</dbReference>
<keyword evidence="2" id="KW-1133">Transmembrane helix</keyword>
<name>D8JVD2_HYPDA</name>
<dbReference type="Proteomes" id="UP000002033">
    <property type="component" value="Chromosome"/>
</dbReference>
<feature type="transmembrane region" description="Helical" evidence="2">
    <location>
        <begin position="87"/>
        <end position="109"/>
    </location>
</feature>
<organism evidence="3 4">
    <name type="scientific">Hyphomicrobium denitrificans (strain ATCC 51888 / DSM 1869 / NCIMB 11706 / TK 0415)</name>
    <dbReference type="NCBI Taxonomy" id="582899"/>
    <lineage>
        <taxon>Bacteria</taxon>
        <taxon>Pseudomonadati</taxon>
        <taxon>Pseudomonadota</taxon>
        <taxon>Alphaproteobacteria</taxon>
        <taxon>Hyphomicrobiales</taxon>
        <taxon>Hyphomicrobiaceae</taxon>
        <taxon>Hyphomicrobium</taxon>
    </lineage>
</organism>
<keyword evidence="4" id="KW-1185">Reference proteome</keyword>